<feature type="domain" description="Methyltransferase" evidence="4">
    <location>
        <begin position="60"/>
        <end position="118"/>
    </location>
</feature>
<evidence type="ECO:0000256" key="3">
    <source>
        <dbReference type="ARBA" id="ARBA00022691"/>
    </source>
</evidence>
<evidence type="ECO:0000256" key="1">
    <source>
        <dbReference type="ARBA" id="ARBA00022603"/>
    </source>
</evidence>
<dbReference type="Gene3D" id="3.40.50.150">
    <property type="entry name" value="Vaccinia Virus protein VP39"/>
    <property type="match status" value="1"/>
</dbReference>
<protein>
    <submittedName>
        <fullName evidence="5">S-adenosyl-L-methionine-dependent methyltransferase</fullName>
    </submittedName>
</protein>
<dbReference type="Pfam" id="PF13649">
    <property type="entry name" value="Methyltransf_25"/>
    <property type="match status" value="1"/>
</dbReference>
<evidence type="ECO:0000313" key="6">
    <source>
        <dbReference type="Proteomes" id="UP001174934"/>
    </source>
</evidence>
<dbReference type="SUPFAM" id="SSF53335">
    <property type="entry name" value="S-adenosyl-L-methionine-dependent methyltransferases"/>
    <property type="match status" value="1"/>
</dbReference>
<evidence type="ECO:0000313" key="5">
    <source>
        <dbReference type="EMBL" id="KAK0631078.1"/>
    </source>
</evidence>
<evidence type="ECO:0000259" key="4">
    <source>
        <dbReference type="Pfam" id="PF13649"/>
    </source>
</evidence>
<dbReference type="InterPro" id="IPR029063">
    <property type="entry name" value="SAM-dependent_MTases_sf"/>
</dbReference>
<name>A0AA39XBW2_9PEZI</name>
<keyword evidence="6" id="KW-1185">Reference proteome</keyword>
<proteinExistence type="predicted"/>
<gene>
    <name evidence="5" type="ORF">B0T17DRAFT_616646</name>
</gene>
<organism evidence="5 6">
    <name type="scientific">Bombardia bombarda</name>
    <dbReference type="NCBI Taxonomy" id="252184"/>
    <lineage>
        <taxon>Eukaryota</taxon>
        <taxon>Fungi</taxon>
        <taxon>Dikarya</taxon>
        <taxon>Ascomycota</taxon>
        <taxon>Pezizomycotina</taxon>
        <taxon>Sordariomycetes</taxon>
        <taxon>Sordariomycetidae</taxon>
        <taxon>Sordariales</taxon>
        <taxon>Lasiosphaeriaceae</taxon>
        <taxon>Bombardia</taxon>
    </lineage>
</organism>
<dbReference type="Proteomes" id="UP001174934">
    <property type="component" value="Unassembled WGS sequence"/>
</dbReference>
<dbReference type="EMBL" id="JAULSR010000002">
    <property type="protein sequence ID" value="KAK0631078.1"/>
    <property type="molecule type" value="Genomic_DNA"/>
</dbReference>
<keyword evidence="2" id="KW-0808">Transferase</keyword>
<keyword evidence="3" id="KW-0949">S-adenosyl-L-methionine</keyword>
<dbReference type="AlphaFoldDB" id="A0AA39XBW2"/>
<evidence type="ECO:0000256" key="2">
    <source>
        <dbReference type="ARBA" id="ARBA00022679"/>
    </source>
</evidence>
<dbReference type="GO" id="GO:0032259">
    <property type="term" value="P:methylation"/>
    <property type="evidence" value="ECO:0007669"/>
    <property type="project" value="UniProtKB-KW"/>
</dbReference>
<accession>A0AA39XBW2</accession>
<comment type="caution">
    <text evidence="5">The sequence shown here is derived from an EMBL/GenBank/DDBJ whole genome shotgun (WGS) entry which is preliminary data.</text>
</comment>
<dbReference type="PANTHER" id="PTHR43464:SF19">
    <property type="entry name" value="UBIQUINONE BIOSYNTHESIS O-METHYLTRANSFERASE, MITOCHONDRIAL"/>
    <property type="match status" value="1"/>
</dbReference>
<keyword evidence="1 5" id="KW-0489">Methyltransferase</keyword>
<reference evidence="5" key="1">
    <citation type="submission" date="2023-06" db="EMBL/GenBank/DDBJ databases">
        <title>Genome-scale phylogeny and comparative genomics of the fungal order Sordariales.</title>
        <authorList>
            <consortium name="Lawrence Berkeley National Laboratory"/>
            <person name="Hensen N."/>
            <person name="Bonometti L."/>
            <person name="Westerberg I."/>
            <person name="Brannstrom I.O."/>
            <person name="Guillou S."/>
            <person name="Cros-Aarteil S."/>
            <person name="Calhoun S."/>
            <person name="Haridas S."/>
            <person name="Kuo A."/>
            <person name="Mondo S."/>
            <person name="Pangilinan J."/>
            <person name="Riley R."/>
            <person name="LaButti K."/>
            <person name="Andreopoulos B."/>
            <person name="Lipzen A."/>
            <person name="Chen C."/>
            <person name="Yanf M."/>
            <person name="Daum C."/>
            <person name="Ng V."/>
            <person name="Clum A."/>
            <person name="Steindorff A."/>
            <person name="Ohm R."/>
            <person name="Martin F."/>
            <person name="Silar P."/>
            <person name="Natvig D."/>
            <person name="Lalanne C."/>
            <person name="Gautier V."/>
            <person name="Ament-velasquez S.L."/>
            <person name="Kruys A."/>
            <person name="Hutchinson M.I."/>
            <person name="Powell A.J."/>
            <person name="Barry K."/>
            <person name="Miller A.N."/>
            <person name="Grigoriev I.V."/>
            <person name="Debuchy R."/>
            <person name="Gladieux P."/>
            <person name="Thoren M.H."/>
            <person name="Johannesson H."/>
        </authorList>
    </citation>
    <scope>NUCLEOTIDE SEQUENCE</scope>
    <source>
        <strain evidence="5">SMH3391-2</strain>
    </source>
</reference>
<sequence>MTTTTPTSTSQYDAIGSKYNLFKALPTSAIEVVSLEAALTPYIRGEKRREGSNGAGGFRVLDLACGTGYYSRKLVQEWGASYVLGIDLSTEMVQVARQQHKHQDERKEVTNGRVGEQEFHKLGQTAAAPPKIEFRVGNAMTLGKVVVDGDNKEEGTRGFDMVVGAWLLNYAASLQELTAMFSTVATNLRLSSDGGGVFVGVTPPVVSAGEFDAYAARSNLHWGNSESNRNNAAAQYGVSVHYYEKLESGEGWRTEVTMSGAGEATRGPERNGEEQKLKGVSFRNYHLTKDVYEQAARDGGMRGLLEWRKVEEPLPEAVVAATGEEFWKEYSRAGAHLSVLVVERGD</sequence>
<dbReference type="CDD" id="cd02440">
    <property type="entry name" value="AdoMet_MTases"/>
    <property type="match status" value="1"/>
</dbReference>
<dbReference type="PANTHER" id="PTHR43464">
    <property type="entry name" value="METHYLTRANSFERASE"/>
    <property type="match status" value="1"/>
</dbReference>
<dbReference type="GO" id="GO:0008168">
    <property type="term" value="F:methyltransferase activity"/>
    <property type="evidence" value="ECO:0007669"/>
    <property type="project" value="UniProtKB-KW"/>
</dbReference>
<dbReference type="InterPro" id="IPR041698">
    <property type="entry name" value="Methyltransf_25"/>
</dbReference>